<dbReference type="SUPFAM" id="SSF53474">
    <property type="entry name" value="alpha/beta-Hydrolases"/>
    <property type="match status" value="1"/>
</dbReference>
<organism evidence="2 3">
    <name type="scientific">Sediminivirga luteola</name>
    <dbReference type="NCBI Taxonomy" id="1774748"/>
    <lineage>
        <taxon>Bacteria</taxon>
        <taxon>Bacillati</taxon>
        <taxon>Actinomycetota</taxon>
        <taxon>Actinomycetes</taxon>
        <taxon>Micrococcales</taxon>
        <taxon>Brevibacteriaceae</taxon>
        <taxon>Sediminivirga</taxon>
    </lineage>
</organism>
<dbReference type="InterPro" id="IPR050266">
    <property type="entry name" value="AB_hydrolase_sf"/>
</dbReference>
<keyword evidence="3" id="KW-1185">Reference proteome</keyword>
<gene>
    <name evidence="2" type="ORF">GCM10011333_26380</name>
</gene>
<reference evidence="2" key="1">
    <citation type="journal article" date="2014" name="Int. J. Syst. Evol. Microbiol.">
        <title>Complete genome sequence of Corynebacterium casei LMG S-19264T (=DSM 44701T), isolated from a smear-ripened cheese.</title>
        <authorList>
            <consortium name="US DOE Joint Genome Institute (JGI-PGF)"/>
            <person name="Walter F."/>
            <person name="Albersmeier A."/>
            <person name="Kalinowski J."/>
            <person name="Ruckert C."/>
        </authorList>
    </citation>
    <scope>NUCLEOTIDE SEQUENCE</scope>
    <source>
        <strain evidence="2">CGMCC 1.12785</strain>
    </source>
</reference>
<dbReference type="Proteomes" id="UP000616114">
    <property type="component" value="Unassembled WGS sequence"/>
</dbReference>
<evidence type="ECO:0000313" key="2">
    <source>
        <dbReference type="EMBL" id="GGA22059.1"/>
    </source>
</evidence>
<name>A0A8J2XLE9_9MICO</name>
<protein>
    <submittedName>
        <fullName evidence="2">Alpha/beta hydrolase</fullName>
    </submittedName>
</protein>
<dbReference type="InterPro" id="IPR029058">
    <property type="entry name" value="AB_hydrolase_fold"/>
</dbReference>
<keyword evidence="2" id="KW-0378">Hydrolase</keyword>
<dbReference type="AlphaFoldDB" id="A0A8J2XLE9"/>
<sequence length="251" mass="28182">MTEETIVLIPGTETPADVAFAGLKPLLERDHRVVLFDYTSESQRDLDAVLEGYHEQLRVAIAELGRPVHLFGYSLGAHIALRYAATESSRVLSLALAGGWLRTDELQRSRHELWLDLYDQEPRLAGRLSHLLQYSPRYRRYLAEQQTAARLTPATPDEEIRRRVEINRLLDSSRHAADIEVPTLLIAGTADAKVSIEAAYELFGTISTAAFAPMDAGHALLKERLGQVYGCYADFLRGRYKAGQYIKSFLP</sequence>
<reference evidence="2" key="2">
    <citation type="submission" date="2020-09" db="EMBL/GenBank/DDBJ databases">
        <authorList>
            <person name="Sun Q."/>
            <person name="Zhou Y."/>
        </authorList>
    </citation>
    <scope>NUCLEOTIDE SEQUENCE</scope>
    <source>
        <strain evidence="2">CGMCC 1.12785</strain>
    </source>
</reference>
<dbReference type="PANTHER" id="PTHR43798">
    <property type="entry name" value="MONOACYLGLYCEROL LIPASE"/>
    <property type="match status" value="1"/>
</dbReference>
<dbReference type="Gene3D" id="3.40.50.1820">
    <property type="entry name" value="alpha/beta hydrolase"/>
    <property type="match status" value="1"/>
</dbReference>
<dbReference type="GO" id="GO:0016787">
    <property type="term" value="F:hydrolase activity"/>
    <property type="evidence" value="ECO:0007669"/>
    <property type="project" value="UniProtKB-KW"/>
</dbReference>
<dbReference type="InterPro" id="IPR000073">
    <property type="entry name" value="AB_hydrolase_1"/>
</dbReference>
<dbReference type="GO" id="GO:0016020">
    <property type="term" value="C:membrane"/>
    <property type="evidence" value="ECO:0007669"/>
    <property type="project" value="TreeGrafter"/>
</dbReference>
<accession>A0A8J2XLE9</accession>
<evidence type="ECO:0000259" key="1">
    <source>
        <dbReference type="Pfam" id="PF12697"/>
    </source>
</evidence>
<feature type="domain" description="AB hydrolase-1" evidence="1">
    <location>
        <begin position="6"/>
        <end position="222"/>
    </location>
</feature>
<dbReference type="EMBL" id="BMFY01000012">
    <property type="protein sequence ID" value="GGA22059.1"/>
    <property type="molecule type" value="Genomic_DNA"/>
</dbReference>
<dbReference type="RefSeq" id="WP_188551361.1">
    <property type="nucleotide sequence ID" value="NZ_BMFY01000012.1"/>
</dbReference>
<proteinExistence type="predicted"/>
<evidence type="ECO:0000313" key="3">
    <source>
        <dbReference type="Proteomes" id="UP000616114"/>
    </source>
</evidence>
<comment type="caution">
    <text evidence="2">The sequence shown here is derived from an EMBL/GenBank/DDBJ whole genome shotgun (WGS) entry which is preliminary data.</text>
</comment>
<dbReference type="PANTHER" id="PTHR43798:SF33">
    <property type="entry name" value="HYDROLASE, PUTATIVE (AFU_ORTHOLOGUE AFUA_2G14860)-RELATED"/>
    <property type="match status" value="1"/>
</dbReference>
<dbReference type="Pfam" id="PF12697">
    <property type="entry name" value="Abhydrolase_6"/>
    <property type="match status" value="1"/>
</dbReference>